<keyword evidence="2" id="KW-0804">Transcription</keyword>
<comment type="caution">
    <text evidence="3">The sequence shown here is derived from an EMBL/GenBank/DDBJ whole genome shotgun (WGS) entry which is preliminary data.</text>
</comment>
<keyword evidence="1" id="KW-0805">Transcription regulation</keyword>
<proteinExistence type="predicted"/>
<reference evidence="3 4" key="1">
    <citation type="submission" date="2022-02" db="EMBL/GenBank/DDBJ databases">
        <title>The genome sequence of Shewanella sp. 3B26.</title>
        <authorList>
            <person name="Du J."/>
        </authorList>
    </citation>
    <scope>NUCLEOTIDE SEQUENCE [LARGE SCALE GENOMIC DNA]</scope>
    <source>
        <strain evidence="3 4">3B26</strain>
    </source>
</reference>
<evidence type="ECO:0000313" key="3">
    <source>
        <dbReference type="EMBL" id="MCH4294196.1"/>
    </source>
</evidence>
<organism evidence="3 4">
    <name type="scientific">Shewanella zhuhaiensis</name>
    <dbReference type="NCBI Taxonomy" id="2919576"/>
    <lineage>
        <taxon>Bacteria</taxon>
        <taxon>Pseudomonadati</taxon>
        <taxon>Pseudomonadota</taxon>
        <taxon>Gammaproteobacteria</taxon>
        <taxon>Alteromonadales</taxon>
        <taxon>Shewanellaceae</taxon>
        <taxon>Shewanella</taxon>
    </lineage>
</organism>
<evidence type="ECO:0000313" key="4">
    <source>
        <dbReference type="Proteomes" id="UP001297581"/>
    </source>
</evidence>
<dbReference type="AlphaFoldDB" id="A0AAJ1BGD5"/>
<evidence type="ECO:0000256" key="2">
    <source>
        <dbReference type="ARBA" id="ARBA00023163"/>
    </source>
</evidence>
<accession>A0AAJ1BGD5</accession>
<dbReference type="RefSeq" id="WP_240590589.1">
    <property type="nucleotide sequence ID" value="NZ_JAKUDL010000002.1"/>
</dbReference>
<dbReference type="InterPro" id="IPR053721">
    <property type="entry name" value="Fimbrial_Adhesin_Reg"/>
</dbReference>
<keyword evidence="4" id="KW-1185">Reference proteome</keyword>
<evidence type="ECO:0000256" key="1">
    <source>
        <dbReference type="ARBA" id="ARBA00023015"/>
    </source>
</evidence>
<dbReference type="Proteomes" id="UP001297581">
    <property type="component" value="Unassembled WGS sequence"/>
</dbReference>
<dbReference type="Gene3D" id="1.10.10.2690">
    <property type="match status" value="1"/>
</dbReference>
<gene>
    <name evidence="3" type="ORF">MJ923_07745</name>
</gene>
<sequence>MNYLLQGLECPDRLALLIEGTDIRSDHIISALEDHYVRGYGAAAAAAMNGVDHGNLSNAQKSLEAEARRIEQIKELDWQRHGYQSHCPKCQGTSSNEEAA</sequence>
<name>A0AAJ1BGD5_9GAMM</name>
<dbReference type="EMBL" id="JAKUDL010000002">
    <property type="protein sequence ID" value="MCH4294196.1"/>
    <property type="molecule type" value="Genomic_DNA"/>
</dbReference>
<protein>
    <submittedName>
        <fullName evidence="3">Adhesin biosynthesis transcription regulatory family protein</fullName>
    </submittedName>
</protein>